<comment type="caution">
    <text evidence="1">The sequence shown here is derived from an EMBL/GenBank/DDBJ whole genome shotgun (WGS) entry which is preliminary data.</text>
</comment>
<gene>
    <name evidence="1" type="ORF">Airi01_067450</name>
</gene>
<dbReference type="RefSeq" id="WP_285629340.1">
    <property type="nucleotide sequence ID" value="NZ_BSTJ01000009.1"/>
</dbReference>
<dbReference type="Proteomes" id="UP001165135">
    <property type="component" value="Unassembled WGS sequence"/>
</dbReference>
<evidence type="ECO:0000313" key="1">
    <source>
        <dbReference type="EMBL" id="GLY78478.1"/>
    </source>
</evidence>
<evidence type="ECO:0008006" key="3">
    <source>
        <dbReference type="Google" id="ProtNLM"/>
    </source>
</evidence>
<evidence type="ECO:0000313" key="2">
    <source>
        <dbReference type="Proteomes" id="UP001165135"/>
    </source>
</evidence>
<proteinExistence type="predicted"/>
<organism evidence="1 2">
    <name type="scientific">Actinoallomurus iriomotensis</name>
    <dbReference type="NCBI Taxonomy" id="478107"/>
    <lineage>
        <taxon>Bacteria</taxon>
        <taxon>Bacillati</taxon>
        <taxon>Actinomycetota</taxon>
        <taxon>Actinomycetes</taxon>
        <taxon>Streptosporangiales</taxon>
        <taxon>Thermomonosporaceae</taxon>
        <taxon>Actinoallomurus</taxon>
    </lineage>
</organism>
<reference evidence="1" key="1">
    <citation type="submission" date="2023-03" db="EMBL/GenBank/DDBJ databases">
        <title>Actinoallomurus iriomotensis NBRC 103681.</title>
        <authorList>
            <person name="Ichikawa N."/>
            <person name="Sato H."/>
            <person name="Tonouchi N."/>
        </authorList>
    </citation>
    <scope>NUCLEOTIDE SEQUENCE</scope>
    <source>
        <strain evidence="1">NBRC 103681</strain>
    </source>
</reference>
<dbReference type="EMBL" id="BSTJ01000009">
    <property type="protein sequence ID" value="GLY78478.1"/>
    <property type="molecule type" value="Genomic_DNA"/>
</dbReference>
<accession>A0A9W6RMN1</accession>
<protein>
    <recommendedName>
        <fullName evidence="3">Regulatory protein</fullName>
    </recommendedName>
</protein>
<dbReference type="AlphaFoldDB" id="A0A9W6RMN1"/>
<name>A0A9W6RMN1_9ACTN</name>
<sequence length="114" mass="12165">MRNIPIPVDVAKLTFVCVAAPRPRLLNKETGEVKTDKSGQTVYEVALSATDESGRIELIRVGVSGEPPVTVGTPVLPVDMVGYVWEMTRGGEARWGISYRAASIVPAEEGIAVA</sequence>